<dbReference type="EMBL" id="DYUC01000112">
    <property type="protein sequence ID" value="HJG87602.1"/>
    <property type="molecule type" value="Genomic_DNA"/>
</dbReference>
<dbReference type="RefSeq" id="WP_295368317.1">
    <property type="nucleotide sequence ID" value="NZ_DYUC01000112.1"/>
</dbReference>
<organism evidence="4 5">
    <name type="scientific">Pseudoflavonifractor capillosus</name>
    <dbReference type="NCBI Taxonomy" id="106588"/>
    <lineage>
        <taxon>Bacteria</taxon>
        <taxon>Bacillati</taxon>
        <taxon>Bacillota</taxon>
        <taxon>Clostridia</taxon>
        <taxon>Eubacteriales</taxon>
        <taxon>Oscillospiraceae</taxon>
        <taxon>Pseudoflavonifractor</taxon>
    </lineage>
</organism>
<dbReference type="PANTHER" id="PTHR10357:SF210">
    <property type="entry name" value="MALTODEXTRIN GLUCOSIDASE"/>
    <property type="match status" value="1"/>
</dbReference>
<evidence type="ECO:0000256" key="2">
    <source>
        <dbReference type="ARBA" id="ARBA00023295"/>
    </source>
</evidence>
<comment type="caution">
    <text evidence="4">The sequence shown here is derived from an EMBL/GenBank/DDBJ whole genome shotgun (WGS) entry which is preliminary data.</text>
</comment>
<evidence type="ECO:0000259" key="3">
    <source>
        <dbReference type="SMART" id="SM00642"/>
    </source>
</evidence>
<name>A0A921MP54_9FIRM</name>
<dbReference type="Pfam" id="PF00128">
    <property type="entry name" value="Alpha-amylase"/>
    <property type="match status" value="1"/>
</dbReference>
<keyword evidence="2" id="KW-0326">Glycosidase</keyword>
<dbReference type="AlphaFoldDB" id="A0A921MP54"/>
<dbReference type="GO" id="GO:0016798">
    <property type="term" value="F:hydrolase activity, acting on glycosyl bonds"/>
    <property type="evidence" value="ECO:0007669"/>
    <property type="project" value="UniProtKB-KW"/>
</dbReference>
<dbReference type="SMART" id="SM00642">
    <property type="entry name" value="Aamy"/>
    <property type="match status" value="1"/>
</dbReference>
<protein>
    <submittedName>
        <fullName evidence="4">Maltodextrin glucosidase</fullName>
    </submittedName>
</protein>
<dbReference type="InterPro" id="IPR013780">
    <property type="entry name" value="Glyco_hydro_b"/>
</dbReference>
<evidence type="ECO:0000256" key="1">
    <source>
        <dbReference type="ARBA" id="ARBA00022801"/>
    </source>
</evidence>
<sequence>MWAYERTFYQIYPLGMCGAPGENDGVTVPRIRRVLDWGDHLEKLGVGAVVFNPVFQSDRHGYDTRDFLTVDCRLGTNQDFRDVCDDLHRRGIKVVLDGVFHHVGRGFWAFQDVLRNREGSPYKDWFHINFGGNSNYNDGLWYEGWEGHYELVKLNLSNPQVVDYLFSCIRKWVEEFGVDGLRLDVAYLLSQDFLRSIRSFCDSLKPDFFLYGEILGGDYRRIMGDGLLHSCTNYECFKGLWSSFNDKNLFEINHSLNRLFSDGQYTLYRGCHLFSFADNHDVNRLASNLHRSDDMPLCYAVLFAMPGVPCLYYGSEWGIQGAKGRGDDSALRPALEKPEWNDLTDRIAGLIRARAGSKALNGGGYQTVVITNRQLVFLRQYEGERVLCAVNLDDADYTARLGGYSGPATDLETGEKLTLGENQLLPARTAFLWRLDN</sequence>
<dbReference type="SUPFAM" id="SSF51011">
    <property type="entry name" value="Glycosyl hydrolase domain"/>
    <property type="match status" value="1"/>
</dbReference>
<dbReference type="Gene3D" id="3.20.20.80">
    <property type="entry name" value="Glycosidases"/>
    <property type="match status" value="1"/>
</dbReference>
<evidence type="ECO:0000313" key="5">
    <source>
        <dbReference type="Proteomes" id="UP000760668"/>
    </source>
</evidence>
<dbReference type="Gene3D" id="2.60.40.1180">
    <property type="entry name" value="Golgi alpha-mannosidase II"/>
    <property type="match status" value="1"/>
</dbReference>
<dbReference type="GO" id="GO:0005975">
    <property type="term" value="P:carbohydrate metabolic process"/>
    <property type="evidence" value="ECO:0007669"/>
    <property type="project" value="InterPro"/>
</dbReference>
<evidence type="ECO:0000313" key="4">
    <source>
        <dbReference type="EMBL" id="HJG87602.1"/>
    </source>
</evidence>
<feature type="domain" description="Glycosyl hydrolase family 13 catalytic" evidence="3">
    <location>
        <begin position="10"/>
        <end position="354"/>
    </location>
</feature>
<dbReference type="PANTHER" id="PTHR10357">
    <property type="entry name" value="ALPHA-AMYLASE FAMILY MEMBER"/>
    <property type="match status" value="1"/>
</dbReference>
<dbReference type="InterPro" id="IPR006047">
    <property type="entry name" value="GH13_cat_dom"/>
</dbReference>
<reference evidence="4" key="1">
    <citation type="journal article" date="2021" name="PeerJ">
        <title>Extensive microbial diversity within the chicken gut microbiome revealed by metagenomics and culture.</title>
        <authorList>
            <person name="Gilroy R."/>
            <person name="Ravi A."/>
            <person name="Getino M."/>
            <person name="Pursley I."/>
            <person name="Horton D.L."/>
            <person name="Alikhan N.F."/>
            <person name="Baker D."/>
            <person name="Gharbi K."/>
            <person name="Hall N."/>
            <person name="Watson M."/>
            <person name="Adriaenssens E.M."/>
            <person name="Foster-Nyarko E."/>
            <person name="Jarju S."/>
            <person name="Secka A."/>
            <person name="Antonio M."/>
            <person name="Oren A."/>
            <person name="Chaudhuri R.R."/>
            <person name="La Ragione R."/>
            <person name="Hildebrand F."/>
            <person name="Pallen M.J."/>
        </authorList>
    </citation>
    <scope>NUCLEOTIDE SEQUENCE</scope>
    <source>
        <strain evidence="4">CHK179-5677</strain>
    </source>
</reference>
<reference evidence="4" key="2">
    <citation type="submission" date="2021-09" db="EMBL/GenBank/DDBJ databases">
        <authorList>
            <person name="Gilroy R."/>
        </authorList>
    </citation>
    <scope>NUCLEOTIDE SEQUENCE</scope>
    <source>
        <strain evidence="4">CHK179-5677</strain>
    </source>
</reference>
<gene>
    <name evidence="4" type="ORF">K8V01_11395</name>
</gene>
<proteinExistence type="predicted"/>
<accession>A0A921MP54</accession>
<keyword evidence="1" id="KW-0378">Hydrolase</keyword>
<dbReference type="Proteomes" id="UP000760668">
    <property type="component" value="Unassembled WGS sequence"/>
</dbReference>
<dbReference type="InterPro" id="IPR017853">
    <property type="entry name" value="GH"/>
</dbReference>
<dbReference type="SUPFAM" id="SSF51445">
    <property type="entry name" value="(Trans)glycosidases"/>
    <property type="match status" value="1"/>
</dbReference>
<dbReference type="CDD" id="cd11353">
    <property type="entry name" value="AmyAc_euk_bac_CMD_like"/>
    <property type="match status" value="1"/>
</dbReference>